<dbReference type="PANTHER" id="PTHR43917">
    <property type="match status" value="1"/>
</dbReference>
<keyword evidence="2" id="KW-1185">Reference proteome</keyword>
<dbReference type="Proteomes" id="UP000606274">
    <property type="component" value="Unassembled WGS sequence"/>
</dbReference>
<protein>
    <submittedName>
        <fullName evidence="1">Uncharacterized protein</fullName>
    </submittedName>
</protein>
<dbReference type="PANTHER" id="PTHR43917:SF10">
    <property type="entry name" value="GLUTATHIONE TRANSFERASE"/>
    <property type="match status" value="1"/>
</dbReference>
<dbReference type="InterPro" id="IPR051369">
    <property type="entry name" value="GST_Theta"/>
</dbReference>
<dbReference type="GO" id="GO:0006749">
    <property type="term" value="P:glutathione metabolic process"/>
    <property type="evidence" value="ECO:0007669"/>
    <property type="project" value="TreeGrafter"/>
</dbReference>
<sequence>MGFSFLIPAYELLIIGRFVSGINAEVQLLGAVSQHALRLRLHPQLWPRARWRNKHFDHRALHSDESPRSIHDRRFSQLAQFILYQHGVPLHSGTSLRDAILKYLSAAYCVPDHWYPQQPQKRARVDEYTAWHHMNTRLHSSKVFITEVGGAKEGIINITIM</sequence>
<comment type="caution">
    <text evidence="1">The sequence shown here is derived from an EMBL/GenBank/DDBJ whole genome shotgun (WGS) entry which is preliminary data.</text>
</comment>
<dbReference type="GO" id="GO:0005737">
    <property type="term" value="C:cytoplasm"/>
    <property type="evidence" value="ECO:0007669"/>
    <property type="project" value="TreeGrafter"/>
</dbReference>
<evidence type="ECO:0000313" key="1">
    <source>
        <dbReference type="EMBL" id="KAF7687144.1"/>
    </source>
</evidence>
<evidence type="ECO:0000313" key="2">
    <source>
        <dbReference type="Proteomes" id="UP000606274"/>
    </source>
</evidence>
<accession>A0A8T0A673</accession>
<dbReference type="GO" id="GO:0004364">
    <property type="term" value="F:glutathione transferase activity"/>
    <property type="evidence" value="ECO:0007669"/>
    <property type="project" value="TreeGrafter"/>
</dbReference>
<gene>
    <name evidence="1" type="ORF">HF521_014372</name>
</gene>
<reference evidence="1" key="1">
    <citation type="submission" date="2020-08" db="EMBL/GenBank/DDBJ databases">
        <title>Chromosome-level assembly of Southern catfish (Silurus meridionalis) provides insights into visual adaptation to the nocturnal and benthic lifestyles.</title>
        <authorList>
            <person name="Zhang Y."/>
            <person name="Wang D."/>
            <person name="Peng Z."/>
        </authorList>
    </citation>
    <scope>NUCLEOTIDE SEQUENCE</scope>
    <source>
        <strain evidence="1">SWU-2019-XX</strain>
        <tissue evidence="1">Muscle</tissue>
    </source>
</reference>
<dbReference type="Gene3D" id="1.20.1050.10">
    <property type="match status" value="1"/>
</dbReference>
<name>A0A8T0A673_SILME</name>
<proteinExistence type="predicted"/>
<dbReference type="EMBL" id="JABFDY010000027">
    <property type="protein sequence ID" value="KAF7687144.1"/>
    <property type="molecule type" value="Genomic_DNA"/>
</dbReference>
<dbReference type="AlphaFoldDB" id="A0A8T0A673"/>
<organism evidence="1 2">
    <name type="scientific">Silurus meridionalis</name>
    <name type="common">Southern catfish</name>
    <name type="synonym">Silurus soldatovi meridionalis</name>
    <dbReference type="NCBI Taxonomy" id="175797"/>
    <lineage>
        <taxon>Eukaryota</taxon>
        <taxon>Metazoa</taxon>
        <taxon>Chordata</taxon>
        <taxon>Craniata</taxon>
        <taxon>Vertebrata</taxon>
        <taxon>Euteleostomi</taxon>
        <taxon>Actinopterygii</taxon>
        <taxon>Neopterygii</taxon>
        <taxon>Teleostei</taxon>
        <taxon>Ostariophysi</taxon>
        <taxon>Siluriformes</taxon>
        <taxon>Siluridae</taxon>
        <taxon>Silurus</taxon>
    </lineage>
</organism>